<organism evidence="1 2">
    <name type="scientific">Formosa maritima</name>
    <dbReference type="NCBI Taxonomy" id="2592046"/>
    <lineage>
        <taxon>Bacteria</taxon>
        <taxon>Pseudomonadati</taxon>
        <taxon>Bacteroidota</taxon>
        <taxon>Flavobacteriia</taxon>
        <taxon>Flavobacteriales</taxon>
        <taxon>Flavobacteriaceae</taxon>
        <taxon>Formosa</taxon>
    </lineage>
</organism>
<dbReference type="OrthoDB" id="1440039at2"/>
<keyword evidence="2" id="KW-1185">Reference proteome</keyword>
<proteinExistence type="predicted"/>
<accession>A0A5D0GD09</accession>
<comment type="caution">
    <text evidence="1">The sequence shown here is derived from an EMBL/GenBank/DDBJ whole genome shotgun (WGS) entry which is preliminary data.</text>
</comment>
<dbReference type="InterPro" id="IPR036895">
    <property type="entry name" value="Uracil-DNA_glycosylase-like_sf"/>
</dbReference>
<name>A0A5D0GD09_9FLAO</name>
<dbReference type="EMBL" id="VSFC01000033">
    <property type="protein sequence ID" value="TYA55717.1"/>
    <property type="molecule type" value="Genomic_DNA"/>
</dbReference>
<evidence type="ECO:0000313" key="2">
    <source>
        <dbReference type="Proteomes" id="UP000324550"/>
    </source>
</evidence>
<gene>
    <name evidence="1" type="ORF">FVF61_07315</name>
</gene>
<dbReference type="AlphaFoldDB" id="A0A5D0GD09"/>
<dbReference type="RefSeq" id="WP_148454876.1">
    <property type="nucleotide sequence ID" value="NZ_VSFC01000033.1"/>
</dbReference>
<sequence>MILRQHNINNEEEYLNSIQVRNNELLHHLVHNNFVLPEQTPVEIHPYISEFNLGQYDKYIIGTFPPISYLRDNQLLLDNGMHHLMQPNGKMFDAPKIPFYHGNRNSMWDILLENDEAEDIFNHPDRIESKQGLKNFLNNNSINYSDIIYSTRREKYTSEDSALGNIVINEDLFKHILSNIKVDRLLFNTSNVFGISGLSIHRNMNVNPMGSINVKSGGAFDFFFRGLQDRGVKVEFCLLNDINQVIFDWYEVNATNAVTLNLMFKTKIIIKTRISIPANNPLLQNTIAIQKEYFIITPFSPAAVNRGKLKKNHIINNWLHNNVGQTPTRLLKNIYKAFVNFDVNDQKFLLSLNH</sequence>
<dbReference type="Gene3D" id="3.40.470.10">
    <property type="entry name" value="Uracil-DNA glycosylase-like domain"/>
    <property type="match status" value="1"/>
</dbReference>
<protein>
    <submittedName>
        <fullName evidence="1">Uncharacterized protein</fullName>
    </submittedName>
</protein>
<evidence type="ECO:0000313" key="1">
    <source>
        <dbReference type="EMBL" id="TYA55717.1"/>
    </source>
</evidence>
<dbReference type="Proteomes" id="UP000324550">
    <property type="component" value="Unassembled WGS sequence"/>
</dbReference>
<reference evidence="1 2" key="1">
    <citation type="submission" date="2019-08" db="EMBL/GenBank/DDBJ databases">
        <title>Formosa sediminis sp. nov., isolated from marine sediment.</title>
        <authorList>
            <person name="Cao W.R."/>
        </authorList>
    </citation>
    <scope>NUCLEOTIDE SEQUENCE [LARGE SCALE GENOMIC DNA]</scope>
    <source>
        <strain evidence="1 2">1494</strain>
    </source>
</reference>